<dbReference type="PANTHER" id="PTHR43098:SF5">
    <property type="entry name" value="DUAL-FUNCTIONAL MONOOXYGENASE_METHYLTRANSFERASE PSOF"/>
    <property type="match status" value="1"/>
</dbReference>
<dbReference type="GO" id="GO:0050660">
    <property type="term" value="F:flavin adenine dinucleotide binding"/>
    <property type="evidence" value="ECO:0007669"/>
    <property type="project" value="InterPro"/>
</dbReference>
<dbReference type="RefSeq" id="WP_101582789.1">
    <property type="nucleotide sequence ID" value="NZ_BJME01000005.1"/>
</dbReference>
<sequence length="547" mass="60982">MSYLKCDVIIIGAGVSGIYAAHKLSNDLGLDVVGIEKGSDAGGTWYWNRYPGVQADTDSHVYRYSGDPTVSPSWDRAARYQKGSQIRDYLQDFMKRQDLDKIFHFETTATTADFKEEQARWEARTDRGQTFSARYLIGAAGVLSKPVLPNIPGLASFTGQTIHTARWPEGVSLAGARVAVFGTGSTGCQLIANAATEVEEMVVFQRTAQYVVPAGQRRWTDSESHHYEESFAELWDAWRLTRLACGFEEPQTGAQDVDEKTREEVFENAWEEGGGFNFMFGTFSDLAFNRVSNNAAADFIKQKINVIVRDSDTVKDLTPTEPYARRPVAVDNYYETFNRENVSLVNSRRNPIRSVTPHGITLDDGRFFEVDVIVFATGFEAVDGAYRDFHVQGREGTNLLEHWGDAPSSYLGIATPKFPNFFTVLGPLGVFSNLPPGIEAQVDFIAEVIAVADSTEAATIEVHPDAVNRWAVESTEMAQGSVFAEVKSWIFGSNVHTDSPRALFYFGGLGSYRQRLRNEIDNRLPSFQLSTRSRLTQQREGAHHVHQ</sequence>
<protein>
    <submittedName>
        <fullName evidence="6">Predicted flavoprotein CzcO associated with the cation diffusion facilitator CzcD</fullName>
    </submittedName>
</protein>
<dbReference type="InterPro" id="IPR050775">
    <property type="entry name" value="FAD-binding_Monooxygenases"/>
</dbReference>
<gene>
    <name evidence="6" type="ORF">BAUR9175_00346</name>
</gene>
<proteinExistence type="inferred from homology"/>
<evidence type="ECO:0000256" key="5">
    <source>
        <dbReference type="ARBA" id="ARBA00023002"/>
    </source>
</evidence>
<accession>A0A2H1HRK2</accession>
<dbReference type="SUPFAM" id="SSF51905">
    <property type="entry name" value="FAD/NAD(P)-binding domain"/>
    <property type="match status" value="2"/>
</dbReference>
<keyword evidence="7" id="KW-1185">Reference proteome</keyword>
<dbReference type="PANTHER" id="PTHR43098">
    <property type="entry name" value="L-ORNITHINE N(5)-MONOOXYGENASE-RELATED"/>
    <property type="match status" value="1"/>
</dbReference>
<evidence type="ECO:0000313" key="6">
    <source>
        <dbReference type="EMBL" id="SMX65466.1"/>
    </source>
</evidence>
<keyword evidence="5" id="KW-0560">Oxidoreductase</keyword>
<reference evidence="6" key="1">
    <citation type="submission" date="2017-03" db="EMBL/GenBank/DDBJ databases">
        <authorList>
            <person name="Monnet C."/>
        </authorList>
    </citation>
    <scope>NUCLEOTIDE SEQUENCE [LARGE SCALE GENOMIC DNA]</scope>
    <source>
        <strain evidence="6">ATCC 9175</strain>
    </source>
</reference>
<keyword evidence="2" id="KW-0285">Flavoprotein</keyword>
<evidence type="ECO:0000256" key="4">
    <source>
        <dbReference type="ARBA" id="ARBA00022857"/>
    </source>
</evidence>
<dbReference type="Proteomes" id="UP000234525">
    <property type="component" value="Unassembled WGS sequence"/>
</dbReference>
<dbReference type="AlphaFoldDB" id="A0A2H1HRK2"/>
<name>A0A2H1HRK2_BREAU</name>
<dbReference type="GO" id="GO:0050661">
    <property type="term" value="F:NADP binding"/>
    <property type="evidence" value="ECO:0007669"/>
    <property type="project" value="InterPro"/>
</dbReference>
<dbReference type="EMBL" id="FXZB01000002">
    <property type="protein sequence ID" value="SMX65466.1"/>
    <property type="molecule type" value="Genomic_DNA"/>
</dbReference>
<evidence type="ECO:0000256" key="3">
    <source>
        <dbReference type="ARBA" id="ARBA00022827"/>
    </source>
</evidence>
<dbReference type="Pfam" id="PF00743">
    <property type="entry name" value="FMO-like"/>
    <property type="match status" value="1"/>
</dbReference>
<dbReference type="GO" id="GO:0004499">
    <property type="term" value="F:N,N-dimethylaniline monooxygenase activity"/>
    <property type="evidence" value="ECO:0007669"/>
    <property type="project" value="InterPro"/>
</dbReference>
<comment type="similarity">
    <text evidence="1">Belongs to the FAD-binding monooxygenase family.</text>
</comment>
<dbReference type="InterPro" id="IPR036188">
    <property type="entry name" value="FAD/NAD-bd_sf"/>
</dbReference>
<evidence type="ECO:0000313" key="7">
    <source>
        <dbReference type="Proteomes" id="UP000234525"/>
    </source>
</evidence>
<organism evidence="6 7">
    <name type="scientific">Brevibacterium aurantiacum</name>
    <dbReference type="NCBI Taxonomy" id="273384"/>
    <lineage>
        <taxon>Bacteria</taxon>
        <taxon>Bacillati</taxon>
        <taxon>Actinomycetota</taxon>
        <taxon>Actinomycetes</taxon>
        <taxon>Micrococcales</taxon>
        <taxon>Brevibacteriaceae</taxon>
        <taxon>Brevibacterium</taxon>
    </lineage>
</organism>
<comment type="caution">
    <text evidence="6">The sequence shown here is derived from an EMBL/GenBank/DDBJ whole genome shotgun (WGS) entry which is preliminary data.</text>
</comment>
<evidence type="ECO:0000256" key="1">
    <source>
        <dbReference type="ARBA" id="ARBA00010139"/>
    </source>
</evidence>
<dbReference type="InterPro" id="IPR020946">
    <property type="entry name" value="Flavin_mOase-like"/>
</dbReference>
<keyword evidence="4" id="KW-0521">NADP</keyword>
<evidence type="ECO:0000256" key="2">
    <source>
        <dbReference type="ARBA" id="ARBA00022630"/>
    </source>
</evidence>
<dbReference type="Gene3D" id="3.50.50.60">
    <property type="entry name" value="FAD/NAD(P)-binding domain"/>
    <property type="match status" value="2"/>
</dbReference>
<keyword evidence="3" id="KW-0274">FAD</keyword>